<evidence type="ECO:0000313" key="2">
    <source>
        <dbReference type="EMBL" id="ANZ42657.1"/>
    </source>
</evidence>
<dbReference type="RefSeq" id="WP_065920982.1">
    <property type="nucleotide sequence ID" value="NZ_CP016793.1"/>
</dbReference>
<dbReference type="Gene3D" id="3.30.1310.10">
    <property type="entry name" value="Nucleoid-associated protein YbaB-like domain"/>
    <property type="match status" value="1"/>
</dbReference>
<dbReference type="OrthoDB" id="4762213at2"/>
<evidence type="ECO:0000313" key="3">
    <source>
        <dbReference type="Proteomes" id="UP000093053"/>
    </source>
</evidence>
<keyword evidence="3" id="KW-1185">Reference proteome</keyword>
<dbReference type="STRING" id="1586287.BBK82_11215"/>
<proteinExistence type="predicted"/>
<feature type="compositionally biased region" description="Basic and acidic residues" evidence="1">
    <location>
        <begin position="127"/>
        <end position="139"/>
    </location>
</feature>
<dbReference type="AlphaFoldDB" id="A0A1B2HY79"/>
<protein>
    <submittedName>
        <fullName evidence="2">Uncharacterized protein</fullName>
    </submittedName>
</protein>
<dbReference type="EMBL" id="CP016793">
    <property type="protein sequence ID" value="ANZ42657.1"/>
    <property type="molecule type" value="Genomic_DNA"/>
</dbReference>
<dbReference type="KEGG" id="led:BBK82_11215"/>
<dbReference type="InterPro" id="IPR004401">
    <property type="entry name" value="YbaB/EbfC"/>
</dbReference>
<feature type="region of interest" description="Disordered" evidence="1">
    <location>
        <begin position="21"/>
        <end position="44"/>
    </location>
</feature>
<evidence type="ECO:0000256" key="1">
    <source>
        <dbReference type="SAM" id="MobiDB-lite"/>
    </source>
</evidence>
<sequence length="150" mass="16169">MQPIEPDQWLAQYGAKIEQAKQQAEQARDQLGGVGGSASSPDGMITVTVNATGVLTDLRIKPEARGMDPGQIASEILAASSKAQREASGRVVQIMTDFVGESPALDFVKQQMPNGYAGDGTDEEEPKSELERKDTRPDDEYFTNPPDVMA</sequence>
<feature type="region of interest" description="Disordered" evidence="1">
    <location>
        <begin position="110"/>
        <end position="150"/>
    </location>
</feature>
<dbReference type="Proteomes" id="UP000093053">
    <property type="component" value="Chromosome"/>
</dbReference>
<accession>A0A1B2HY79</accession>
<reference evidence="2 3" key="1">
    <citation type="submission" date="2016-07" db="EMBL/GenBank/DDBJ databases">
        <title>Complete genome sequence of the Lentzea guizhouensis DHS C013.</title>
        <authorList>
            <person name="Cao C."/>
        </authorList>
    </citation>
    <scope>NUCLEOTIDE SEQUENCE [LARGE SCALE GENOMIC DNA]</scope>
    <source>
        <strain evidence="2 3">DHS C013</strain>
    </source>
</reference>
<dbReference type="GO" id="GO:0003677">
    <property type="term" value="F:DNA binding"/>
    <property type="evidence" value="ECO:0007669"/>
    <property type="project" value="InterPro"/>
</dbReference>
<gene>
    <name evidence="2" type="ORF">BBK82_11215</name>
</gene>
<dbReference type="InterPro" id="IPR036894">
    <property type="entry name" value="YbaB-like_sf"/>
</dbReference>
<organism evidence="2 3">
    <name type="scientific">Lentzea guizhouensis</name>
    <dbReference type="NCBI Taxonomy" id="1586287"/>
    <lineage>
        <taxon>Bacteria</taxon>
        <taxon>Bacillati</taxon>
        <taxon>Actinomycetota</taxon>
        <taxon>Actinomycetes</taxon>
        <taxon>Pseudonocardiales</taxon>
        <taxon>Pseudonocardiaceae</taxon>
        <taxon>Lentzea</taxon>
    </lineage>
</organism>
<dbReference type="Pfam" id="PF02575">
    <property type="entry name" value="YbaB_DNA_bd"/>
    <property type="match status" value="1"/>
</dbReference>
<name>A0A1B2HY79_9PSEU</name>
<dbReference type="SUPFAM" id="SSF82607">
    <property type="entry name" value="YbaB-like"/>
    <property type="match status" value="1"/>
</dbReference>